<dbReference type="SUPFAM" id="SSF53756">
    <property type="entry name" value="UDP-Glycosyltransferase/glycogen phosphorylase"/>
    <property type="match status" value="2"/>
</dbReference>
<protein>
    <submittedName>
        <fullName evidence="3">Glycosyltransferase</fullName>
        <ecNumber evidence="3">2.4.-.-</ecNumber>
    </submittedName>
</protein>
<dbReference type="PANTHER" id="PTHR43179">
    <property type="entry name" value="RHAMNOSYLTRANSFERASE WBBL"/>
    <property type="match status" value="1"/>
</dbReference>
<dbReference type="Gene3D" id="3.40.50.2000">
    <property type="entry name" value="Glycogen Phosphorylase B"/>
    <property type="match status" value="2"/>
</dbReference>
<dbReference type="Pfam" id="PF00535">
    <property type="entry name" value="Glycos_transf_2"/>
    <property type="match status" value="1"/>
</dbReference>
<dbReference type="Proteomes" id="UP001064632">
    <property type="component" value="Chromosome"/>
</dbReference>
<feature type="domain" description="Glycosyltransferase 2-like" evidence="2">
    <location>
        <begin position="827"/>
        <end position="997"/>
    </location>
</feature>
<keyword evidence="3" id="KW-0328">Glycosyltransferase</keyword>
<evidence type="ECO:0000313" key="3">
    <source>
        <dbReference type="EMBL" id="UXI67522.1"/>
    </source>
</evidence>
<dbReference type="SUPFAM" id="SSF53448">
    <property type="entry name" value="Nucleotide-diphospho-sugar transferases"/>
    <property type="match status" value="1"/>
</dbReference>
<proteinExistence type="predicted"/>
<dbReference type="CDD" id="cd04186">
    <property type="entry name" value="GT_2_like_c"/>
    <property type="match status" value="1"/>
</dbReference>
<gene>
    <name evidence="3" type="ORF">N4264_22735</name>
</gene>
<dbReference type="InterPro" id="IPR001173">
    <property type="entry name" value="Glyco_trans_2-like"/>
</dbReference>
<dbReference type="PANTHER" id="PTHR43179:SF7">
    <property type="entry name" value="RHAMNOSYLTRANSFERASE WBBL"/>
    <property type="match status" value="1"/>
</dbReference>
<dbReference type="EMBL" id="CP104694">
    <property type="protein sequence ID" value="UXI67522.1"/>
    <property type="molecule type" value="Genomic_DNA"/>
</dbReference>
<sequence>MPLTASDRTSACLVVHGLPADPGWWQTLARSVAPQTVLLATQTAPAPFLPLSGNAETPADLLAAARAIQPGFDVVLLRAGTTLPEAWLPRLIRALDAGDDIVAATPLDDVTPGCTPGIDIPATVERIDALCHAYSRRAVVEASALSPLISAWKGRWLATADLAPISDRLAPQALAPARCVLVDGLYVADSAQRLKPADGAPAGPLGELRERVSHALATPAFLPAKAGLDSRPVILHVLHGWGGGAERFVRDMAAADTQRIHLVMVARGSFARREYGATLELLDGSFCQPPLRHLRLPRPIADTDLTHRDWNRFFRTVLRDYAVDAVVVSSLIGHSLDALRSGLPTFVVTHDCYPLWPLLHRDFGDTTLPFDDAQRVADLAAADADFEFAQRAPAYWQSLRQSYETAVHDAKATLIAPSRAALANVLRLAPGLASRPAHVVGHGIAPWKSSVATTSAAPMRPAGNRLRLVIPGRIRRGKGAELLHAAFPRLRQYADIWLLGAGAEAQAFFGQAGLHIVLDYRRERLPELIRAIAPDAALLLPTVAETFSYTLSECWSLGLPVIATGVGALAERIESDTTGILVSPDANAIVTAVAALHDDRARLQRLRDAVAALPARDLDAMMRDYAAILPSAAAAAPRTLLLPDTQEQLEIADLQHRLTQSEHRLRGMAERLVEQARELDRRAEWATELERDHKRAATALQKLQVEHTTTVNKLRAEFEDRTRWALSLRDELELAYGSLSWRLTRPLRFGMRKLRGLRARLSFHVSRLINAWRRTQGSLRRRGIIGTVRRIGTEFRRGQVPITPVADLPQDDGLPFSVPGVDSPVVSIVIPVYNKIEYTVACLRSLAQHAGPTPFEVILVDDCSSDDTPRRLASVSGVRVHRNAENLGFVGSCNAGAALSRGDYVLFLNNDTVVTPNWLEALMACFRDEPEAGLVGAKLVYPDGRLQEAGGIVFRDGSGWNYGRFDNPADPAYNFRREADYCSGAAIMLRRELFERLGGFDRRYAPAYYEDTDLAFAVRAAGLKVFYEPASTVIHFEGITAGTDTGSGIKRYQVVNREKFLDKWKDALALQPAPIDDPADARRAATFRHSRRILIIDACTPTPDQDSGSLRMVNLMRLLKALGWHVSFFSENRLYLDRYTPALQSLGVEVLYHPFLSDPIRFFRERGREYDAIVLSRHYVAINYLGLARLYARQARLIFDTVDLHYLRERRAAELEGSGDLLRKAELTRAQEQKLIRECDVTLVVSPVEKDILATEVPNTRVEILSNVHEVFGCRRPFDERSDLVFVGSFQHPPNEDAVLWFAREVFPRVRLALPEVRFHVIGHPPPPDIQALADDRLIVHGFVEDLEPFMDGCRISVAPLRYGAGVKGKVNMAMSYGLPVVATGCAVEGMHIAAGSDVLVAEDAAAFADAIVRLYHDKALWKTLSANGLANVQRHFSFDAAKRALENILT</sequence>
<organism evidence="3 4">
    <name type="scientific">Tahibacter amnicola</name>
    <dbReference type="NCBI Taxonomy" id="2976241"/>
    <lineage>
        <taxon>Bacteria</taxon>
        <taxon>Pseudomonadati</taxon>
        <taxon>Pseudomonadota</taxon>
        <taxon>Gammaproteobacteria</taxon>
        <taxon>Lysobacterales</taxon>
        <taxon>Rhodanobacteraceae</taxon>
        <taxon>Tahibacter</taxon>
    </lineage>
</organism>
<keyword evidence="1" id="KW-0175">Coiled coil</keyword>
<feature type="coiled-coil region" evidence="1">
    <location>
        <begin position="651"/>
        <end position="706"/>
    </location>
</feature>
<name>A0ABY6BDA4_9GAMM</name>
<dbReference type="CDD" id="cd03801">
    <property type="entry name" value="GT4_PimA-like"/>
    <property type="match status" value="1"/>
</dbReference>
<dbReference type="Gene3D" id="3.90.550.10">
    <property type="entry name" value="Spore Coat Polysaccharide Biosynthesis Protein SpsA, Chain A"/>
    <property type="match status" value="1"/>
</dbReference>
<accession>A0ABY6BDA4</accession>
<evidence type="ECO:0000313" key="4">
    <source>
        <dbReference type="Proteomes" id="UP001064632"/>
    </source>
</evidence>
<dbReference type="InterPro" id="IPR029044">
    <property type="entry name" value="Nucleotide-diphossugar_trans"/>
</dbReference>
<evidence type="ECO:0000256" key="1">
    <source>
        <dbReference type="SAM" id="Coils"/>
    </source>
</evidence>
<dbReference type="EC" id="2.4.-.-" evidence="3"/>
<evidence type="ECO:0000259" key="2">
    <source>
        <dbReference type="Pfam" id="PF00535"/>
    </source>
</evidence>
<dbReference type="Pfam" id="PF13692">
    <property type="entry name" value="Glyco_trans_1_4"/>
    <property type="match status" value="2"/>
</dbReference>
<reference evidence="3" key="1">
    <citation type="submission" date="2022-09" db="EMBL/GenBank/DDBJ databases">
        <title>Tahibacter sp. nov., isolated from a fresh water.</title>
        <authorList>
            <person name="Baek J.H."/>
            <person name="Lee J.K."/>
            <person name="Kim J.M."/>
            <person name="Jeon C.O."/>
        </authorList>
    </citation>
    <scope>NUCLEOTIDE SEQUENCE</scope>
    <source>
        <strain evidence="3">W38</strain>
    </source>
</reference>
<dbReference type="GO" id="GO:0016757">
    <property type="term" value="F:glycosyltransferase activity"/>
    <property type="evidence" value="ECO:0007669"/>
    <property type="project" value="UniProtKB-KW"/>
</dbReference>
<keyword evidence="3" id="KW-0808">Transferase</keyword>
<keyword evidence="4" id="KW-1185">Reference proteome</keyword>